<dbReference type="AlphaFoldDB" id="A0A371CB83"/>
<gene>
    <name evidence="1" type="ORF">B0I71DRAFT_128971</name>
</gene>
<name>A0A371CB83_YARLL</name>
<reference evidence="1 2" key="1">
    <citation type="submission" date="2018-07" db="EMBL/GenBank/DDBJ databases">
        <title>Draft Genome Assemblies for Five Robust Yarrowia lipolytica Strains Exhibiting High Lipid Production and Pentose Sugar Utilization and Sugar Alcohol Secretion from Undetoxified Lignocellulosic Biomass Hydrolysates.</title>
        <authorList>
            <consortium name="DOE Joint Genome Institute"/>
            <person name="Walker C."/>
            <person name="Ryu S."/>
            <person name="Na H."/>
            <person name="Zane M."/>
            <person name="LaButti K."/>
            <person name="Lipzen A."/>
            <person name="Haridas S."/>
            <person name="Barry K."/>
            <person name="Grigoriev I.V."/>
            <person name="Quarterman J."/>
            <person name="Slininger P."/>
            <person name="Dien B."/>
            <person name="Trinh C.T."/>
        </authorList>
    </citation>
    <scope>NUCLEOTIDE SEQUENCE [LARGE SCALE GENOMIC DNA]</scope>
    <source>
        <strain evidence="1 2">YB392</strain>
    </source>
</reference>
<accession>A0A371CB83</accession>
<evidence type="ECO:0000313" key="2">
    <source>
        <dbReference type="Proteomes" id="UP000256601"/>
    </source>
</evidence>
<evidence type="ECO:0000313" key="1">
    <source>
        <dbReference type="EMBL" id="RDW27551.1"/>
    </source>
</evidence>
<protein>
    <submittedName>
        <fullName evidence="1">Uncharacterized protein</fullName>
    </submittedName>
</protein>
<sequence>MMVGCDNVVTLYEAEYEHVECGAVHTCCLINQYISATTFLCRNIAAFVCGCALLVHVGPSLPSVLSRTGTWWGKSIRNNKLVDSGGGGVLPYIVVCWVLVQGSRILCLSPHFSIGYLSPDCFSWRWAIF</sequence>
<proteinExistence type="predicted"/>
<dbReference type="Proteomes" id="UP000256601">
    <property type="component" value="Unassembled WGS sequence"/>
</dbReference>
<dbReference type="EMBL" id="KZ858961">
    <property type="protein sequence ID" value="RDW27551.1"/>
    <property type="molecule type" value="Genomic_DNA"/>
</dbReference>
<organism evidence="1 2">
    <name type="scientific">Yarrowia lipolytica</name>
    <name type="common">Candida lipolytica</name>
    <dbReference type="NCBI Taxonomy" id="4952"/>
    <lineage>
        <taxon>Eukaryota</taxon>
        <taxon>Fungi</taxon>
        <taxon>Dikarya</taxon>
        <taxon>Ascomycota</taxon>
        <taxon>Saccharomycotina</taxon>
        <taxon>Dipodascomycetes</taxon>
        <taxon>Dipodascales</taxon>
        <taxon>Dipodascales incertae sedis</taxon>
        <taxon>Yarrowia</taxon>
    </lineage>
</organism>